<comment type="caution">
    <text evidence="3">The sequence shown here is derived from an EMBL/GenBank/DDBJ whole genome shotgun (WGS) entry which is preliminary data.</text>
</comment>
<dbReference type="EMBL" id="JBBCAQ010000037">
    <property type="protein sequence ID" value="KAK7573440.1"/>
    <property type="molecule type" value="Genomic_DNA"/>
</dbReference>
<name>A0AAN9T6I3_9HEMI</name>
<evidence type="ECO:0000313" key="4">
    <source>
        <dbReference type="Proteomes" id="UP001367676"/>
    </source>
</evidence>
<keyword evidence="2" id="KW-1133">Transmembrane helix</keyword>
<feature type="region of interest" description="Disordered" evidence="1">
    <location>
        <begin position="114"/>
        <end position="204"/>
    </location>
</feature>
<feature type="compositionally biased region" description="Basic and acidic residues" evidence="1">
    <location>
        <begin position="1"/>
        <end position="14"/>
    </location>
</feature>
<dbReference type="AlphaFoldDB" id="A0AAN9T6I3"/>
<proteinExistence type="predicted"/>
<organism evidence="3 4">
    <name type="scientific">Parthenolecanium corni</name>
    <dbReference type="NCBI Taxonomy" id="536013"/>
    <lineage>
        <taxon>Eukaryota</taxon>
        <taxon>Metazoa</taxon>
        <taxon>Ecdysozoa</taxon>
        <taxon>Arthropoda</taxon>
        <taxon>Hexapoda</taxon>
        <taxon>Insecta</taxon>
        <taxon>Pterygota</taxon>
        <taxon>Neoptera</taxon>
        <taxon>Paraneoptera</taxon>
        <taxon>Hemiptera</taxon>
        <taxon>Sternorrhyncha</taxon>
        <taxon>Coccoidea</taxon>
        <taxon>Coccidae</taxon>
        <taxon>Parthenolecanium</taxon>
    </lineage>
</organism>
<keyword evidence="2" id="KW-0812">Transmembrane</keyword>
<gene>
    <name evidence="3" type="ORF">V9T40_010631</name>
</gene>
<keyword evidence="2" id="KW-0472">Membrane</keyword>
<protein>
    <submittedName>
        <fullName evidence="3">Uncharacterized protein</fullName>
    </submittedName>
</protein>
<reference evidence="3 4" key="1">
    <citation type="submission" date="2024-03" db="EMBL/GenBank/DDBJ databases">
        <title>Adaptation during the transition from Ophiocordyceps entomopathogen to insect associate is accompanied by gene loss and intensified selection.</title>
        <authorList>
            <person name="Ward C.M."/>
            <person name="Onetto C.A."/>
            <person name="Borneman A.R."/>
        </authorList>
    </citation>
    <scope>NUCLEOTIDE SEQUENCE [LARGE SCALE GENOMIC DNA]</scope>
    <source>
        <strain evidence="3">AWRI1</strain>
        <tissue evidence="3">Single Adult Female</tissue>
    </source>
</reference>
<sequence>MSLLRRLESFESRKGSCSGGGGEDGRAAAASTSTTTHAVALLHFPLERVAAAAFFFLRGRTFPFRVFVVAAARLFVSRGFALIALSLALVSPFFALASDIHALAAPLPFRPPPNRTTVAPTSPSGSAGQPASLYIDRWPPGRRVRVRSCRPPPTSDPQFEARTRADPRAAHTVQPGQSWPPSDRRMEEAGRAKETVHKSNSDPGRVVAAATTASASTSGPQPVEETAAAAVAGTSFSCRRHRSASSHPPHVSRKCALTFDGYSYVIGKWRNTRYARQH</sequence>
<feature type="region of interest" description="Disordered" evidence="1">
    <location>
        <begin position="209"/>
        <end position="228"/>
    </location>
</feature>
<evidence type="ECO:0000313" key="3">
    <source>
        <dbReference type="EMBL" id="KAK7573440.1"/>
    </source>
</evidence>
<feature type="region of interest" description="Disordered" evidence="1">
    <location>
        <begin position="1"/>
        <end position="29"/>
    </location>
</feature>
<accession>A0AAN9T6I3</accession>
<dbReference type="Proteomes" id="UP001367676">
    <property type="component" value="Unassembled WGS sequence"/>
</dbReference>
<feature type="compositionally biased region" description="Basic and acidic residues" evidence="1">
    <location>
        <begin position="182"/>
        <end position="200"/>
    </location>
</feature>
<feature type="compositionally biased region" description="Low complexity" evidence="1">
    <location>
        <begin position="209"/>
        <end position="218"/>
    </location>
</feature>
<feature type="compositionally biased region" description="Polar residues" evidence="1">
    <location>
        <begin position="115"/>
        <end position="129"/>
    </location>
</feature>
<feature type="compositionally biased region" description="Basic and acidic residues" evidence="1">
    <location>
        <begin position="159"/>
        <end position="169"/>
    </location>
</feature>
<feature type="transmembrane region" description="Helical" evidence="2">
    <location>
        <begin position="66"/>
        <end position="90"/>
    </location>
</feature>
<keyword evidence="4" id="KW-1185">Reference proteome</keyword>
<evidence type="ECO:0000256" key="2">
    <source>
        <dbReference type="SAM" id="Phobius"/>
    </source>
</evidence>
<evidence type="ECO:0000256" key="1">
    <source>
        <dbReference type="SAM" id="MobiDB-lite"/>
    </source>
</evidence>